<comment type="caution">
    <text evidence="1">The sequence shown here is derived from an EMBL/GenBank/DDBJ whole genome shotgun (WGS) entry which is preliminary data.</text>
</comment>
<reference evidence="1 2" key="1">
    <citation type="journal article" date="2018" name="Genome Biol. Evol.">
        <title>Multiple Roots of Fruiting Body Formation in Amoebozoa.</title>
        <authorList>
            <person name="Hillmann F."/>
            <person name="Forbes G."/>
            <person name="Novohradska S."/>
            <person name="Ferling I."/>
            <person name="Riege K."/>
            <person name="Groth M."/>
            <person name="Westermann M."/>
            <person name="Marz M."/>
            <person name="Spaller T."/>
            <person name="Winckler T."/>
            <person name="Schaap P."/>
            <person name="Glockner G."/>
        </authorList>
    </citation>
    <scope>NUCLEOTIDE SEQUENCE [LARGE SCALE GENOMIC DNA]</scope>
    <source>
        <strain evidence="1 2">Jena</strain>
    </source>
</reference>
<gene>
    <name evidence="1" type="ORF">PROFUN_05290</name>
</gene>
<organism evidence="1 2">
    <name type="scientific">Planoprotostelium fungivorum</name>
    <dbReference type="NCBI Taxonomy" id="1890364"/>
    <lineage>
        <taxon>Eukaryota</taxon>
        <taxon>Amoebozoa</taxon>
        <taxon>Evosea</taxon>
        <taxon>Variosea</taxon>
        <taxon>Cavosteliida</taxon>
        <taxon>Cavosteliaceae</taxon>
        <taxon>Planoprotostelium</taxon>
    </lineage>
</organism>
<proteinExistence type="predicted"/>
<dbReference type="Proteomes" id="UP000241769">
    <property type="component" value="Unassembled WGS sequence"/>
</dbReference>
<name>A0A2P6NRJ1_9EUKA</name>
<keyword evidence="2" id="KW-1185">Reference proteome</keyword>
<protein>
    <submittedName>
        <fullName evidence="1">Uncharacterized protein</fullName>
    </submittedName>
</protein>
<evidence type="ECO:0000313" key="1">
    <source>
        <dbReference type="EMBL" id="PRP86508.1"/>
    </source>
</evidence>
<evidence type="ECO:0000313" key="2">
    <source>
        <dbReference type="Proteomes" id="UP000241769"/>
    </source>
</evidence>
<dbReference type="InParanoid" id="A0A2P6NRJ1"/>
<dbReference type="AlphaFoldDB" id="A0A2P6NRJ1"/>
<dbReference type="EMBL" id="MDYQ01000030">
    <property type="protein sequence ID" value="PRP86508.1"/>
    <property type="molecule type" value="Genomic_DNA"/>
</dbReference>
<sequence length="162" mass="18701">MLNKKERTSSWGPTGGCAERALNSFRWVSMTRSDFLRSMPTLCITEQGSHCMVFESNGSLSTNDTLFGPLFSMVYTIYRRDMQSSQNHQALTSSGLSSICFMRSFWYRRSLLSFETDIKDATAHRRSYVFYFNMASTSPFQETLRRLVSESTVERVRQTCEL</sequence>
<accession>A0A2P6NRJ1</accession>